<dbReference type="InterPro" id="IPR007569">
    <property type="entry name" value="DUF559"/>
</dbReference>
<evidence type="ECO:0000313" key="5">
    <source>
        <dbReference type="Proteomes" id="UP000306585"/>
    </source>
</evidence>
<dbReference type="GO" id="GO:0008170">
    <property type="term" value="F:N-methyltransferase activity"/>
    <property type="evidence" value="ECO:0007669"/>
    <property type="project" value="InterPro"/>
</dbReference>
<protein>
    <submittedName>
        <fullName evidence="4">DUF559 domain-containing protein</fullName>
    </submittedName>
</protein>
<comment type="similarity">
    <text evidence="1">Belongs to the N(4)/N(6)-methyltransferase family.</text>
</comment>
<dbReference type="InterPro" id="IPR029063">
    <property type="entry name" value="SAM-dependent_MTases_sf"/>
</dbReference>
<sequence>MESKGIKVLRFWNNDVLQNTESVLQQIYDALTPALSQRARGLKSPLPLGEDSGEGYQDIPGFCKSAKLDEIKKHDYVLTPGRYVGAADAEEDSEPFGEKMQRLTAALSEQFAESDRLEAEIKKNLAGLGYGI</sequence>
<evidence type="ECO:0000259" key="3">
    <source>
        <dbReference type="Pfam" id="PF04480"/>
    </source>
</evidence>
<accession>A0A5R9GK81</accession>
<dbReference type="GO" id="GO:0003677">
    <property type="term" value="F:DNA binding"/>
    <property type="evidence" value="ECO:0007669"/>
    <property type="project" value="InterPro"/>
</dbReference>
<evidence type="ECO:0000259" key="2">
    <source>
        <dbReference type="Pfam" id="PF02384"/>
    </source>
</evidence>
<feature type="domain" description="DNA methylase adenine-specific" evidence="2">
    <location>
        <begin position="56"/>
        <end position="92"/>
    </location>
</feature>
<keyword evidence="5" id="KW-1185">Reference proteome</keyword>
<feature type="domain" description="DUF559" evidence="3">
    <location>
        <begin position="2"/>
        <end position="31"/>
    </location>
</feature>
<reference evidence="4 5" key="1">
    <citation type="journal article" date="2019" name="Appl. Environ. Microbiol.">
        <title>Environmental Evidence and Genomic Insight of Iron-oxidizing Bacteria Preference Towards More Corrosion Resistant Stainless Steel at Higher Salinities.</title>
        <authorList>
            <person name="Garrison C.E."/>
            <person name="Price K.A."/>
            <person name="Field E.K."/>
        </authorList>
    </citation>
    <scope>NUCLEOTIDE SEQUENCE [LARGE SCALE GENOMIC DNA]</scope>
    <source>
        <strain evidence="4 5">P3</strain>
    </source>
</reference>
<dbReference type="InterPro" id="IPR003356">
    <property type="entry name" value="DNA_methylase_A-5"/>
</dbReference>
<dbReference type="Pfam" id="PF02384">
    <property type="entry name" value="N6_Mtase"/>
    <property type="match status" value="1"/>
</dbReference>
<proteinExistence type="inferred from homology"/>
<dbReference type="EMBL" id="VBRY01000011">
    <property type="protein sequence ID" value="TLS66198.1"/>
    <property type="molecule type" value="Genomic_DNA"/>
</dbReference>
<dbReference type="Proteomes" id="UP000306585">
    <property type="component" value="Unassembled WGS sequence"/>
</dbReference>
<dbReference type="Gene3D" id="3.40.50.150">
    <property type="entry name" value="Vaccinia Virus protein VP39"/>
    <property type="match status" value="1"/>
</dbReference>
<dbReference type="AlphaFoldDB" id="A0A5R9GK81"/>
<organism evidence="4 5">
    <name type="scientific">Mariprofundus erugo</name>
    <dbReference type="NCBI Taxonomy" id="2528639"/>
    <lineage>
        <taxon>Bacteria</taxon>
        <taxon>Pseudomonadati</taxon>
        <taxon>Pseudomonadota</taxon>
        <taxon>Candidatius Mariprofundia</taxon>
        <taxon>Mariprofundales</taxon>
        <taxon>Mariprofundaceae</taxon>
        <taxon>Mariprofundus</taxon>
    </lineage>
</organism>
<comment type="caution">
    <text evidence="4">The sequence shown here is derived from an EMBL/GenBank/DDBJ whole genome shotgun (WGS) entry which is preliminary data.</text>
</comment>
<evidence type="ECO:0000256" key="1">
    <source>
        <dbReference type="ARBA" id="ARBA00006594"/>
    </source>
</evidence>
<dbReference type="Pfam" id="PF04480">
    <property type="entry name" value="DUF559"/>
    <property type="match status" value="1"/>
</dbReference>
<evidence type="ECO:0000313" key="4">
    <source>
        <dbReference type="EMBL" id="TLS66198.1"/>
    </source>
</evidence>
<dbReference type="SUPFAM" id="SSF53335">
    <property type="entry name" value="S-adenosyl-L-methionine-dependent methyltransferases"/>
    <property type="match status" value="1"/>
</dbReference>
<gene>
    <name evidence="4" type="ORF">FEF65_11140</name>
</gene>
<name>A0A5R9GK81_9PROT</name>